<dbReference type="AlphaFoldDB" id="A0A5R8ZXX5"/>
<gene>
    <name evidence="2" type="ORF">FEA48_23020</name>
</gene>
<organism evidence="2 3">
    <name type="scientific">Pseudomonas nitroreducens</name>
    <dbReference type="NCBI Taxonomy" id="46680"/>
    <lineage>
        <taxon>Bacteria</taxon>
        <taxon>Pseudomonadati</taxon>
        <taxon>Pseudomonadota</taxon>
        <taxon>Gammaproteobacteria</taxon>
        <taxon>Pseudomonadales</taxon>
        <taxon>Pseudomonadaceae</taxon>
        <taxon>Pseudomonas</taxon>
    </lineage>
</organism>
<name>A0A5R8ZXX5_PSENT</name>
<keyword evidence="1" id="KW-0732">Signal</keyword>
<reference evidence="3" key="2">
    <citation type="submission" date="2019-06" db="EMBL/GenBank/DDBJ databases">
        <title>AzeR, a transcriptional regulator that responds to azelaic acid in Pseudomonas nitroreducens.</title>
        <authorList>
            <person name="Bez C."/>
            <person name="Javvadi S.G."/>
            <person name="Bertani I."/>
            <person name="Devescovi G."/>
            <person name="Studholme D.J."/>
            <person name="Geller A."/>
            <person name="Levy A."/>
            <person name="Venturi V."/>
        </authorList>
    </citation>
    <scope>NUCLEOTIDE SEQUENCE [LARGE SCALE GENOMIC DNA]</scope>
    <source>
        <strain evidence="3">DSM 9128</strain>
    </source>
</reference>
<evidence type="ECO:0000256" key="1">
    <source>
        <dbReference type="SAM" id="SignalP"/>
    </source>
</evidence>
<evidence type="ECO:0000313" key="3">
    <source>
        <dbReference type="Proteomes" id="UP000307510"/>
    </source>
</evidence>
<dbReference type="EMBL" id="VASG01000007">
    <property type="protein sequence ID" value="TLP70715.1"/>
    <property type="molecule type" value="Genomic_DNA"/>
</dbReference>
<dbReference type="Proteomes" id="UP000307510">
    <property type="component" value="Unassembled WGS sequence"/>
</dbReference>
<reference evidence="2 3" key="1">
    <citation type="submission" date="2019-05" db="EMBL/GenBank/DDBJ databases">
        <authorList>
            <person name="Moore K."/>
            <person name="O'Neill P."/>
            <person name="Farbos A."/>
            <person name="Studholme D.J."/>
        </authorList>
    </citation>
    <scope>NUCLEOTIDE SEQUENCE [LARGE SCALE GENOMIC DNA]</scope>
    <source>
        <strain evidence="2 3">DSM 9128</strain>
    </source>
</reference>
<evidence type="ECO:0000313" key="2">
    <source>
        <dbReference type="EMBL" id="TLP70715.1"/>
    </source>
</evidence>
<proteinExistence type="predicted"/>
<feature type="signal peptide" evidence="1">
    <location>
        <begin position="1"/>
        <end position="22"/>
    </location>
</feature>
<feature type="chain" id="PRO_5024444815" evidence="1">
    <location>
        <begin position="23"/>
        <end position="526"/>
    </location>
</feature>
<dbReference type="RefSeq" id="WP_138215880.1">
    <property type="nucleotide sequence ID" value="NZ_VASG01000007.1"/>
</dbReference>
<protein>
    <submittedName>
        <fullName evidence="2">Uncharacterized protein</fullName>
    </submittedName>
</protein>
<sequence length="526" mass="55787">MSWRAAVAACLAGCLVSLPALGMKALDDDQLEEVSGAGLGFFIDGFSYDQATATSKITGVKNSANQDVQVDITGAYIKGAGSQRGTLDTKAYLGTPMHPFTLGPVKYKAGLNIPANQEALQLMTPTWTDPINDTHKFGLWSYYQGCLYGDAGCTNPAQATNKINTELSALKTQRDTLLTTYSNNMVTLKSGIDADMVVVNQRKATVDAAQVVQKNNYSTMQSTFNVAPARVCDTVLGIACTNKPDFGEKYSCGGIVGCSSNSGVKAYNDSVDKYTSSTTDLTKAQQDLSASWSVSRNGVTLSQRASDYDKFVQLCGSQGGSATTCVSGTITRTEKNVSTVQLVANAMQSSSGTRIQGLDIGIATKFTLPSTAYNSNGSAGATTTRTDFFSIALENFTLNGSYLNLWGDAAGLKASMSLQMYADKLIIAGCENCADTNKVVAKNVYFDLNLGDANYQPATLSVASNGDLVLSAPGVTWANHDAFYQNVQKSNISIGNLNISGTDVGSQAIRGLRIDYLNVRTVNLPR</sequence>
<comment type="caution">
    <text evidence="2">The sequence shown here is derived from an EMBL/GenBank/DDBJ whole genome shotgun (WGS) entry which is preliminary data.</text>
</comment>
<accession>A0A5R8ZXX5</accession>